<dbReference type="EMBL" id="JASJQH010000674">
    <property type="protein sequence ID" value="KAK9763316.1"/>
    <property type="molecule type" value="Genomic_DNA"/>
</dbReference>
<keyword evidence="3" id="KW-1185">Reference proteome</keyword>
<feature type="domain" description="C2" evidence="1">
    <location>
        <begin position="1"/>
        <end position="115"/>
    </location>
</feature>
<dbReference type="InterPro" id="IPR000008">
    <property type="entry name" value="C2_dom"/>
</dbReference>
<reference evidence="2 3" key="1">
    <citation type="submission" date="2023-04" db="EMBL/GenBank/DDBJ databases">
        <title>Genome of Basidiobolus ranarum AG-B5.</title>
        <authorList>
            <person name="Stajich J.E."/>
            <person name="Carter-House D."/>
            <person name="Gryganskyi A."/>
        </authorList>
    </citation>
    <scope>NUCLEOTIDE SEQUENCE [LARGE SCALE GENOMIC DNA]</scope>
    <source>
        <strain evidence="2 3">AG-B5</strain>
    </source>
</reference>
<sequence length="288" mass="33369">MLEETKATNFELRVECQKLPKLDFFSESDPVVILSLKKDIRQAKWLEFGRTETIQDSPNPRFVNSFILHGDETHLRFDVFDVDSDSDKMDDHDYIGYFETSLQDILWSKNKTLTEDLINPERKSSGRIVLMVDEIVNTPENITFQFAVQNIEAQRNVFFFEINRPRKDGHLVVIYRSALCENSNIIWEPFTVSLGTLSNGDYYQDFAIQLFRFSKHGGKVHSNLCYNLYPKSPSMLDHKLIGTAKTSVIELKNNIDVTSRFLNIVGEWKENGIEDIGYLFVKECQIST</sequence>
<dbReference type="PANTHER" id="PTHR10857:SF106">
    <property type="entry name" value="C2 DOMAIN-CONTAINING PROTEIN"/>
    <property type="match status" value="1"/>
</dbReference>
<dbReference type="InterPro" id="IPR045052">
    <property type="entry name" value="Copine"/>
</dbReference>
<dbReference type="SMART" id="SM00239">
    <property type="entry name" value="C2"/>
    <property type="match status" value="1"/>
</dbReference>
<dbReference type="SUPFAM" id="SSF49562">
    <property type="entry name" value="C2 domain (Calcium/lipid-binding domain, CaLB)"/>
    <property type="match status" value="1"/>
</dbReference>
<name>A0ABR2WPE3_9FUNG</name>
<dbReference type="InterPro" id="IPR035892">
    <property type="entry name" value="C2_domain_sf"/>
</dbReference>
<dbReference type="Pfam" id="PF00168">
    <property type="entry name" value="C2"/>
    <property type="match status" value="1"/>
</dbReference>
<accession>A0ABR2WPE3</accession>
<evidence type="ECO:0000313" key="3">
    <source>
        <dbReference type="Proteomes" id="UP001479436"/>
    </source>
</evidence>
<evidence type="ECO:0000313" key="2">
    <source>
        <dbReference type="EMBL" id="KAK9763316.1"/>
    </source>
</evidence>
<organism evidence="2 3">
    <name type="scientific">Basidiobolus ranarum</name>
    <dbReference type="NCBI Taxonomy" id="34480"/>
    <lineage>
        <taxon>Eukaryota</taxon>
        <taxon>Fungi</taxon>
        <taxon>Fungi incertae sedis</taxon>
        <taxon>Zoopagomycota</taxon>
        <taxon>Entomophthoromycotina</taxon>
        <taxon>Basidiobolomycetes</taxon>
        <taxon>Basidiobolales</taxon>
        <taxon>Basidiobolaceae</taxon>
        <taxon>Basidiobolus</taxon>
    </lineage>
</organism>
<dbReference type="Proteomes" id="UP001479436">
    <property type="component" value="Unassembled WGS sequence"/>
</dbReference>
<comment type="caution">
    <text evidence="2">The sequence shown here is derived from an EMBL/GenBank/DDBJ whole genome shotgun (WGS) entry which is preliminary data.</text>
</comment>
<dbReference type="PANTHER" id="PTHR10857">
    <property type="entry name" value="COPINE"/>
    <property type="match status" value="1"/>
</dbReference>
<evidence type="ECO:0000259" key="1">
    <source>
        <dbReference type="PROSITE" id="PS50004"/>
    </source>
</evidence>
<gene>
    <name evidence="2" type="primary">CPNE5</name>
    <name evidence="2" type="ORF">K7432_010127</name>
</gene>
<protein>
    <submittedName>
        <fullName evidence="2">Copine-5</fullName>
    </submittedName>
</protein>
<proteinExistence type="predicted"/>
<dbReference type="PROSITE" id="PS50004">
    <property type="entry name" value="C2"/>
    <property type="match status" value="1"/>
</dbReference>
<dbReference type="Gene3D" id="2.60.40.150">
    <property type="entry name" value="C2 domain"/>
    <property type="match status" value="1"/>
</dbReference>